<evidence type="ECO:0000313" key="1">
    <source>
        <dbReference type="EMBL" id="KAK7475093.1"/>
    </source>
</evidence>
<gene>
    <name evidence="1" type="ORF">BaRGS_00033645</name>
</gene>
<sequence length="86" mass="9317">MLITILTGQPYNLADLSAITKRQSQRSVQLQARAIQSRGAQHSFAHCQLSGRYKRKLSGLCAGRHLGVGMPDFPQRPVTAVGGRGT</sequence>
<keyword evidence="2" id="KW-1185">Reference proteome</keyword>
<dbReference type="Proteomes" id="UP001519460">
    <property type="component" value="Unassembled WGS sequence"/>
</dbReference>
<evidence type="ECO:0000313" key="2">
    <source>
        <dbReference type="Proteomes" id="UP001519460"/>
    </source>
</evidence>
<proteinExistence type="predicted"/>
<reference evidence="1 2" key="1">
    <citation type="journal article" date="2023" name="Sci. Data">
        <title>Genome assembly of the Korean intertidal mud-creeper Batillaria attramentaria.</title>
        <authorList>
            <person name="Patra A.K."/>
            <person name="Ho P.T."/>
            <person name="Jun S."/>
            <person name="Lee S.J."/>
            <person name="Kim Y."/>
            <person name="Won Y.J."/>
        </authorList>
    </citation>
    <scope>NUCLEOTIDE SEQUENCE [LARGE SCALE GENOMIC DNA]</scope>
    <source>
        <strain evidence="1">Wonlab-2016</strain>
    </source>
</reference>
<protein>
    <submittedName>
        <fullName evidence="1">Uncharacterized protein</fullName>
    </submittedName>
</protein>
<accession>A0ABD0JK31</accession>
<name>A0ABD0JK31_9CAEN</name>
<organism evidence="1 2">
    <name type="scientific">Batillaria attramentaria</name>
    <dbReference type="NCBI Taxonomy" id="370345"/>
    <lineage>
        <taxon>Eukaryota</taxon>
        <taxon>Metazoa</taxon>
        <taxon>Spiralia</taxon>
        <taxon>Lophotrochozoa</taxon>
        <taxon>Mollusca</taxon>
        <taxon>Gastropoda</taxon>
        <taxon>Caenogastropoda</taxon>
        <taxon>Sorbeoconcha</taxon>
        <taxon>Cerithioidea</taxon>
        <taxon>Batillariidae</taxon>
        <taxon>Batillaria</taxon>
    </lineage>
</organism>
<dbReference type="AlphaFoldDB" id="A0ABD0JK31"/>
<comment type="caution">
    <text evidence="1">The sequence shown here is derived from an EMBL/GenBank/DDBJ whole genome shotgun (WGS) entry which is preliminary data.</text>
</comment>
<dbReference type="EMBL" id="JACVVK020000415">
    <property type="protein sequence ID" value="KAK7475093.1"/>
    <property type="molecule type" value="Genomic_DNA"/>
</dbReference>